<dbReference type="SUPFAM" id="SSF52283">
    <property type="entry name" value="Formate/glycerate dehydrogenase catalytic domain-like"/>
    <property type="match status" value="1"/>
</dbReference>
<evidence type="ECO:0000256" key="4">
    <source>
        <dbReference type="RuleBase" id="RU003719"/>
    </source>
</evidence>
<proteinExistence type="inferred from homology"/>
<dbReference type="GO" id="GO:0016616">
    <property type="term" value="F:oxidoreductase activity, acting on the CH-OH group of donors, NAD or NADP as acceptor"/>
    <property type="evidence" value="ECO:0007669"/>
    <property type="project" value="InterPro"/>
</dbReference>
<evidence type="ECO:0000259" key="6">
    <source>
        <dbReference type="Pfam" id="PF02826"/>
    </source>
</evidence>
<dbReference type="FunFam" id="3.40.50.720:FF:000363">
    <property type="entry name" value="D-isomer specific 2-hydroxyacid dehydrogenase"/>
    <property type="match status" value="1"/>
</dbReference>
<protein>
    <submittedName>
        <fullName evidence="7">D-2-hydroxyacid dehydrogenase</fullName>
    </submittedName>
</protein>
<dbReference type="Pfam" id="PF02826">
    <property type="entry name" value="2-Hacid_dh_C"/>
    <property type="match status" value="1"/>
</dbReference>
<dbReference type="Gene3D" id="3.40.50.720">
    <property type="entry name" value="NAD(P)-binding Rossmann-like Domain"/>
    <property type="match status" value="2"/>
</dbReference>
<dbReference type="CDD" id="cd05300">
    <property type="entry name" value="2-Hacid_dh_1"/>
    <property type="match status" value="1"/>
</dbReference>
<gene>
    <name evidence="7" type="ORF">D3873_10275</name>
</gene>
<evidence type="ECO:0000313" key="8">
    <source>
        <dbReference type="Proteomes" id="UP000265725"/>
    </source>
</evidence>
<accession>A0A385YTP2</accession>
<dbReference type="Pfam" id="PF00389">
    <property type="entry name" value="2-Hacid_dh"/>
    <property type="match status" value="1"/>
</dbReference>
<comment type="similarity">
    <text evidence="1 4">Belongs to the D-isomer specific 2-hydroxyacid dehydrogenase family.</text>
</comment>
<keyword evidence="2 4" id="KW-0560">Oxidoreductase</keyword>
<dbReference type="InterPro" id="IPR006140">
    <property type="entry name" value="D-isomer_DH_NAD-bd"/>
</dbReference>
<name>A0A385YTP2_9BACL</name>
<dbReference type="PANTHER" id="PTHR43333:SF1">
    <property type="entry name" value="D-ISOMER SPECIFIC 2-HYDROXYACID DEHYDROGENASE NAD-BINDING DOMAIN-CONTAINING PROTEIN"/>
    <property type="match status" value="1"/>
</dbReference>
<dbReference type="AlphaFoldDB" id="A0A385YTP2"/>
<feature type="domain" description="D-isomer specific 2-hydroxyacid dehydrogenase NAD-binding" evidence="6">
    <location>
        <begin position="116"/>
        <end position="290"/>
    </location>
</feature>
<dbReference type="EMBL" id="CP032418">
    <property type="protein sequence ID" value="AYC30219.1"/>
    <property type="molecule type" value="Genomic_DNA"/>
</dbReference>
<evidence type="ECO:0000259" key="5">
    <source>
        <dbReference type="Pfam" id="PF00389"/>
    </source>
</evidence>
<sequence>MGTIGYDERRRGSFHVIALVSFPISSKYQTKWEEAYPEIQFHIGSVEDDIIHQTEILVTYGEDLDADIIAKASKLKWVSVASAGLEKMPLAELSERGILVTNAKGIHQIPMSESILAHILAVKRNLRQIYRQQAEKEWSRKVPQTELAGATIVILGPGAIGSAVGGVLKAFGVQTIGVNTSGDSVENMDETVPMSKLSEVLPKADIVLSLLPSTEKTHHLFTQEHFLAMKDSAIFMNFGRGDVVAENVLLQAIQDKELALAILDVYEEEPLPSNHPFWEMEQVIVSPHVSSHSKNYIPRAMEIFEYNLKKWLAGETDFRNQIQLEKGY</sequence>
<keyword evidence="3" id="KW-0520">NAD</keyword>
<evidence type="ECO:0000256" key="2">
    <source>
        <dbReference type="ARBA" id="ARBA00023002"/>
    </source>
</evidence>
<dbReference type="SUPFAM" id="SSF51735">
    <property type="entry name" value="NAD(P)-binding Rossmann-fold domains"/>
    <property type="match status" value="1"/>
</dbReference>
<dbReference type="GO" id="GO:0051287">
    <property type="term" value="F:NAD binding"/>
    <property type="evidence" value="ECO:0007669"/>
    <property type="project" value="InterPro"/>
</dbReference>
<evidence type="ECO:0000256" key="3">
    <source>
        <dbReference type="ARBA" id="ARBA00023027"/>
    </source>
</evidence>
<dbReference type="InterPro" id="IPR036291">
    <property type="entry name" value="NAD(P)-bd_dom_sf"/>
</dbReference>
<dbReference type="OrthoDB" id="9805416at2"/>
<feature type="domain" description="D-isomer specific 2-hydroxyacid dehydrogenase catalytic" evidence="5">
    <location>
        <begin position="34"/>
        <end position="316"/>
    </location>
</feature>
<dbReference type="Proteomes" id="UP000265725">
    <property type="component" value="Chromosome"/>
</dbReference>
<organism evidence="7 8">
    <name type="scientific">Paenisporosarcina cavernae</name>
    <dbReference type="NCBI Taxonomy" id="2320858"/>
    <lineage>
        <taxon>Bacteria</taxon>
        <taxon>Bacillati</taxon>
        <taxon>Bacillota</taxon>
        <taxon>Bacilli</taxon>
        <taxon>Bacillales</taxon>
        <taxon>Caryophanaceae</taxon>
        <taxon>Paenisporosarcina</taxon>
    </lineage>
</organism>
<keyword evidence="8" id="KW-1185">Reference proteome</keyword>
<evidence type="ECO:0000256" key="1">
    <source>
        <dbReference type="ARBA" id="ARBA00005854"/>
    </source>
</evidence>
<dbReference type="PANTHER" id="PTHR43333">
    <property type="entry name" value="2-HACID_DH_C DOMAIN-CONTAINING PROTEIN"/>
    <property type="match status" value="1"/>
</dbReference>
<dbReference type="InterPro" id="IPR006139">
    <property type="entry name" value="D-isomer_2_OHA_DH_cat_dom"/>
</dbReference>
<dbReference type="KEGG" id="paek:D3873_10275"/>
<reference evidence="8" key="1">
    <citation type="submission" date="2018-09" db="EMBL/GenBank/DDBJ databases">
        <authorList>
            <person name="Zhu H."/>
        </authorList>
    </citation>
    <scope>NUCLEOTIDE SEQUENCE [LARGE SCALE GENOMIC DNA]</scope>
    <source>
        <strain evidence="8">K2R23-3</strain>
    </source>
</reference>
<evidence type="ECO:0000313" key="7">
    <source>
        <dbReference type="EMBL" id="AYC30219.1"/>
    </source>
</evidence>